<name>A0AAD4N1H7_9BILA</name>
<dbReference type="GO" id="GO:0005375">
    <property type="term" value="F:copper ion transmembrane transporter activity"/>
    <property type="evidence" value="ECO:0007669"/>
    <property type="project" value="UniProtKB-UniRule"/>
</dbReference>
<organism evidence="5 6">
    <name type="scientific">Ditylenchus destructor</name>
    <dbReference type="NCBI Taxonomy" id="166010"/>
    <lineage>
        <taxon>Eukaryota</taxon>
        <taxon>Metazoa</taxon>
        <taxon>Ecdysozoa</taxon>
        <taxon>Nematoda</taxon>
        <taxon>Chromadorea</taxon>
        <taxon>Rhabditida</taxon>
        <taxon>Tylenchina</taxon>
        <taxon>Tylenchomorpha</taxon>
        <taxon>Sphaerularioidea</taxon>
        <taxon>Anguinidae</taxon>
        <taxon>Anguininae</taxon>
        <taxon>Ditylenchus</taxon>
    </lineage>
</organism>
<keyword evidence="4" id="KW-0406">Ion transport</keyword>
<keyword evidence="4" id="KW-0186">Copper</keyword>
<dbReference type="Pfam" id="PF04145">
    <property type="entry name" value="Ctr"/>
    <property type="match status" value="1"/>
</dbReference>
<comment type="similarity">
    <text evidence="4">Belongs to the copper transporter (Ctr) (TC 1.A.56) family. SLC31A subfamily.</text>
</comment>
<accession>A0AAD4N1H7</accession>
<keyword evidence="2 4" id="KW-1133">Transmembrane helix</keyword>
<protein>
    <recommendedName>
        <fullName evidence="4">Copper transport protein</fullName>
    </recommendedName>
</protein>
<sequence>MPMKMPMMTMYFHWRLEEIILFKEWCTDTSTGFAFSCVAVLSLSLLYELLRGSRAYYDEIFHRRKPCCEADIYYYTSSGPHIVPHSQIPSTSNVTSTAVANPSVVCECETPKPEQREKDPLKRPKEIPTKFQRQVYGGVQSLLYFVQISWSFCLMLIAMSFNWAVFGSLVLGHTIGYYLSGPMFFSVEAELRVGDCCCA</sequence>
<keyword evidence="3 4" id="KW-0472">Membrane</keyword>
<dbReference type="AlphaFoldDB" id="A0AAD4N1H7"/>
<evidence type="ECO:0000313" key="5">
    <source>
        <dbReference type="EMBL" id="KAI1708455.1"/>
    </source>
</evidence>
<comment type="caution">
    <text evidence="5">The sequence shown here is derived from an EMBL/GenBank/DDBJ whole genome shotgun (WGS) entry which is preliminary data.</text>
</comment>
<evidence type="ECO:0000256" key="1">
    <source>
        <dbReference type="ARBA" id="ARBA00022692"/>
    </source>
</evidence>
<feature type="transmembrane region" description="Helical" evidence="4">
    <location>
        <begin position="142"/>
        <end position="166"/>
    </location>
</feature>
<evidence type="ECO:0000256" key="4">
    <source>
        <dbReference type="RuleBase" id="RU367022"/>
    </source>
</evidence>
<evidence type="ECO:0000256" key="2">
    <source>
        <dbReference type="ARBA" id="ARBA00022989"/>
    </source>
</evidence>
<dbReference type="PANTHER" id="PTHR12483">
    <property type="entry name" value="SOLUTE CARRIER FAMILY 31 COPPER TRANSPORTERS"/>
    <property type="match status" value="1"/>
</dbReference>
<comment type="subcellular location">
    <subcellularLocation>
        <location evidence="4">Membrane</location>
        <topology evidence="4">Multi-pass membrane protein</topology>
    </subcellularLocation>
</comment>
<dbReference type="InterPro" id="IPR007274">
    <property type="entry name" value="Cop_transporter"/>
</dbReference>
<reference evidence="5" key="1">
    <citation type="submission" date="2022-01" db="EMBL/GenBank/DDBJ databases">
        <title>Genome Sequence Resource for Two Populations of Ditylenchus destructor, the Migratory Endoparasitic Phytonematode.</title>
        <authorList>
            <person name="Zhang H."/>
            <person name="Lin R."/>
            <person name="Xie B."/>
        </authorList>
    </citation>
    <scope>NUCLEOTIDE SEQUENCE</scope>
    <source>
        <strain evidence="5">BazhouSP</strain>
    </source>
</reference>
<dbReference type="PANTHER" id="PTHR12483:SF43">
    <property type="entry name" value="COPPER TRANSPORT PROTEIN"/>
    <property type="match status" value="1"/>
</dbReference>
<keyword evidence="6" id="KW-1185">Reference proteome</keyword>
<proteinExistence type="inferred from homology"/>
<keyword evidence="1 4" id="KW-0812">Transmembrane</keyword>
<keyword evidence="4" id="KW-0187">Copper transport</keyword>
<evidence type="ECO:0000256" key="3">
    <source>
        <dbReference type="ARBA" id="ARBA00023136"/>
    </source>
</evidence>
<dbReference type="GO" id="GO:0016020">
    <property type="term" value="C:membrane"/>
    <property type="evidence" value="ECO:0007669"/>
    <property type="project" value="UniProtKB-SubCell"/>
</dbReference>
<dbReference type="Proteomes" id="UP001201812">
    <property type="component" value="Unassembled WGS sequence"/>
</dbReference>
<gene>
    <name evidence="5" type="ORF">DdX_11839</name>
</gene>
<evidence type="ECO:0000313" key="6">
    <source>
        <dbReference type="Proteomes" id="UP001201812"/>
    </source>
</evidence>
<dbReference type="EMBL" id="JAKKPZ010000035">
    <property type="protein sequence ID" value="KAI1708455.1"/>
    <property type="molecule type" value="Genomic_DNA"/>
</dbReference>
<keyword evidence="4" id="KW-0813">Transport</keyword>